<evidence type="ECO:0000256" key="7">
    <source>
        <dbReference type="ARBA" id="ARBA00022801"/>
    </source>
</evidence>
<evidence type="ECO:0000256" key="2">
    <source>
        <dbReference type="ARBA" id="ARBA00006654"/>
    </source>
</evidence>
<dbReference type="PANTHER" id="PTHR11575">
    <property type="entry name" value="5'-NUCLEOTIDASE-RELATED"/>
    <property type="match status" value="1"/>
</dbReference>
<keyword evidence="5 8" id="KW-0732">Signal</keyword>
<dbReference type="GO" id="GO:0008253">
    <property type="term" value="F:5'-nucleotidase activity"/>
    <property type="evidence" value="ECO:0007669"/>
    <property type="project" value="UniProtKB-EC"/>
</dbReference>
<protein>
    <recommendedName>
        <fullName evidence="3">5'-nucleotidase</fullName>
        <ecNumber evidence="3">3.1.3.5</ecNumber>
    </recommendedName>
</protein>
<dbReference type="EMBL" id="VVIM01000009">
    <property type="protein sequence ID" value="KAB0792975.1"/>
    <property type="molecule type" value="Genomic_DNA"/>
</dbReference>
<dbReference type="Gene3D" id="3.90.780.10">
    <property type="entry name" value="5'-Nucleotidase, C-terminal domain"/>
    <property type="match status" value="1"/>
</dbReference>
<dbReference type="FunFam" id="3.60.21.10:FF:000020">
    <property type="entry name" value="NT5E isoform 4"/>
    <property type="match status" value="1"/>
</dbReference>
<keyword evidence="12" id="KW-1185">Reference proteome</keyword>
<evidence type="ECO:0000259" key="9">
    <source>
        <dbReference type="Pfam" id="PF00149"/>
    </source>
</evidence>
<dbReference type="InterPro" id="IPR006146">
    <property type="entry name" value="5'-Nucleotdase_CS"/>
</dbReference>
<sequence>MKVISFGILLVINLFLRSVQCENLKLLILHNNDMHSRFEETSRTSGTCKDKSNCYGGFGRVLHVVREARKAAADGTGPPVLFLNAGDTYTGTSWFSVHKWRIAADFMNLLQPDVASLGNHEFDYGVPGLLPFLHAVNFPIVAANLDFSKEPELRATNITKSHVLEISGRKIGVIGYLLPESKELADTEDVIFIDEAVAIREESQRLQREGVNVIIALGHSGFKKDLAIAKEVPLVDVVVGGHTDTFLWNGAQPDLEVPEGPYPTIVKQRSGKQVLVVQPYSFTKYIGRLNVEFDENGDVVGYSGQPQLLSSTVQQEQDALDLLEKYRPDVRKLEEEILGRAKVFLDGTPESCRRKECNLGNLVTDAFVAYHVEHYAGRYWTDAPIGIYNAGAIRNNIEPVNDTIRGGDLLSAFPYNDLVYSMTLSGADLLNTLELGVRSDGETSYGEFLQVSGIRYSFDLTKPVGSRITQAKARCAACSVPTYSPISRTKAYRIITREFIANGGDGHTILKEKGYNKTVEKLNEFEILRWYIKKSPTIFIGEEERIAREGKSFADARIPSAALLILSIASLCVSATTSSGINHQASRPT</sequence>
<dbReference type="CDD" id="cd07409">
    <property type="entry name" value="MPP_CD73_N"/>
    <property type="match status" value="1"/>
</dbReference>
<proteinExistence type="inferred from homology"/>
<evidence type="ECO:0000256" key="4">
    <source>
        <dbReference type="ARBA" id="ARBA00022723"/>
    </source>
</evidence>
<evidence type="ECO:0000256" key="1">
    <source>
        <dbReference type="ARBA" id="ARBA00000815"/>
    </source>
</evidence>
<dbReference type="GO" id="GO:0006196">
    <property type="term" value="P:AMP catabolic process"/>
    <property type="evidence" value="ECO:0007669"/>
    <property type="project" value="TreeGrafter"/>
</dbReference>
<evidence type="ECO:0000259" key="10">
    <source>
        <dbReference type="Pfam" id="PF02872"/>
    </source>
</evidence>
<dbReference type="PRINTS" id="PR01607">
    <property type="entry name" value="APYRASEFAMLY"/>
</dbReference>
<evidence type="ECO:0000256" key="6">
    <source>
        <dbReference type="ARBA" id="ARBA00022741"/>
    </source>
</evidence>
<keyword evidence="6 8" id="KW-0547">Nucleotide-binding</keyword>
<dbReference type="SUPFAM" id="SSF55816">
    <property type="entry name" value="5'-nucleotidase (syn. UDP-sugar hydrolase), C-terminal domain"/>
    <property type="match status" value="1"/>
</dbReference>
<dbReference type="InterPro" id="IPR036907">
    <property type="entry name" value="5'-Nucleotdase_C_sf"/>
</dbReference>
<dbReference type="AlphaFoldDB" id="A0A5N4A6N1"/>
<dbReference type="Pfam" id="PF00149">
    <property type="entry name" value="Metallophos"/>
    <property type="match status" value="1"/>
</dbReference>
<organism evidence="11 12">
    <name type="scientific">Photinus pyralis</name>
    <name type="common">Common eastern firefly</name>
    <name type="synonym">Lampyris pyralis</name>
    <dbReference type="NCBI Taxonomy" id="7054"/>
    <lineage>
        <taxon>Eukaryota</taxon>
        <taxon>Metazoa</taxon>
        <taxon>Ecdysozoa</taxon>
        <taxon>Arthropoda</taxon>
        <taxon>Hexapoda</taxon>
        <taxon>Insecta</taxon>
        <taxon>Pterygota</taxon>
        <taxon>Neoptera</taxon>
        <taxon>Endopterygota</taxon>
        <taxon>Coleoptera</taxon>
        <taxon>Polyphaga</taxon>
        <taxon>Elateriformia</taxon>
        <taxon>Elateroidea</taxon>
        <taxon>Lampyridae</taxon>
        <taxon>Lampyrinae</taxon>
        <taxon>Photinus</taxon>
    </lineage>
</organism>
<comment type="caution">
    <text evidence="11">The sequence shown here is derived from an EMBL/GenBank/DDBJ whole genome shotgun (WGS) entry which is preliminary data.</text>
</comment>
<evidence type="ECO:0000313" key="12">
    <source>
        <dbReference type="Proteomes" id="UP000327044"/>
    </source>
</evidence>
<dbReference type="OrthoDB" id="7722975at2759"/>
<dbReference type="FunCoup" id="A0A5N4A6N1">
    <property type="interactions" value="159"/>
</dbReference>
<dbReference type="InterPro" id="IPR004843">
    <property type="entry name" value="Calcineurin-like_PHP"/>
</dbReference>
<dbReference type="InParanoid" id="A0A5N4A6N1"/>
<dbReference type="Gene3D" id="3.60.21.10">
    <property type="match status" value="1"/>
</dbReference>
<comment type="catalytic activity">
    <reaction evidence="1">
        <text>a ribonucleoside 5'-phosphate + H2O = a ribonucleoside + phosphate</text>
        <dbReference type="Rhea" id="RHEA:12484"/>
        <dbReference type="ChEBI" id="CHEBI:15377"/>
        <dbReference type="ChEBI" id="CHEBI:18254"/>
        <dbReference type="ChEBI" id="CHEBI:43474"/>
        <dbReference type="ChEBI" id="CHEBI:58043"/>
        <dbReference type="EC" id="3.1.3.5"/>
    </reaction>
</comment>
<dbReference type="GO" id="GO:0046872">
    <property type="term" value="F:metal ion binding"/>
    <property type="evidence" value="ECO:0007669"/>
    <property type="project" value="UniProtKB-KW"/>
</dbReference>
<keyword evidence="4" id="KW-0479">Metal-binding</keyword>
<dbReference type="SUPFAM" id="SSF56300">
    <property type="entry name" value="Metallo-dependent phosphatases"/>
    <property type="match status" value="1"/>
</dbReference>
<dbReference type="Proteomes" id="UP000327044">
    <property type="component" value="Unassembled WGS sequence"/>
</dbReference>
<feature type="domain" description="5'-Nucleotidase C-terminal" evidence="10">
    <location>
        <begin position="339"/>
        <end position="512"/>
    </location>
</feature>
<gene>
    <name evidence="11" type="ORF">PPYR_12595</name>
</gene>
<dbReference type="InterPro" id="IPR006179">
    <property type="entry name" value="5_nucleotidase/apyrase"/>
</dbReference>
<dbReference type="PANTHER" id="PTHR11575:SF24">
    <property type="entry name" value="5'-NUCLEOTIDASE"/>
    <property type="match status" value="1"/>
</dbReference>
<dbReference type="PROSITE" id="PS00786">
    <property type="entry name" value="5_NUCLEOTIDASE_2"/>
    <property type="match status" value="1"/>
</dbReference>
<feature type="domain" description="Calcineurin-like phosphoesterase" evidence="9">
    <location>
        <begin position="28"/>
        <end position="243"/>
    </location>
</feature>
<dbReference type="Pfam" id="PF02872">
    <property type="entry name" value="5_nucleotid_C"/>
    <property type="match status" value="1"/>
</dbReference>
<keyword evidence="7 8" id="KW-0378">Hydrolase</keyword>
<feature type="signal peptide" evidence="8">
    <location>
        <begin position="1"/>
        <end position="21"/>
    </location>
</feature>
<evidence type="ECO:0000256" key="8">
    <source>
        <dbReference type="RuleBase" id="RU362119"/>
    </source>
</evidence>
<evidence type="ECO:0000256" key="3">
    <source>
        <dbReference type="ARBA" id="ARBA00012643"/>
    </source>
</evidence>
<dbReference type="InterPro" id="IPR029052">
    <property type="entry name" value="Metallo-depent_PP-like"/>
</dbReference>
<evidence type="ECO:0000256" key="5">
    <source>
        <dbReference type="ARBA" id="ARBA00022729"/>
    </source>
</evidence>
<feature type="chain" id="PRO_5024468843" description="5'-nucleotidase" evidence="8">
    <location>
        <begin position="22"/>
        <end position="589"/>
    </location>
</feature>
<name>A0A5N4A6N1_PHOPY</name>
<dbReference type="GO" id="GO:0005886">
    <property type="term" value="C:plasma membrane"/>
    <property type="evidence" value="ECO:0007669"/>
    <property type="project" value="TreeGrafter"/>
</dbReference>
<dbReference type="EC" id="3.1.3.5" evidence="3"/>
<dbReference type="FunFam" id="3.90.780.10:FF:000001">
    <property type="entry name" value="NT5E isoform 3"/>
    <property type="match status" value="1"/>
</dbReference>
<accession>A0A5N4A6N1</accession>
<dbReference type="GO" id="GO:0000166">
    <property type="term" value="F:nucleotide binding"/>
    <property type="evidence" value="ECO:0007669"/>
    <property type="project" value="UniProtKB-KW"/>
</dbReference>
<reference evidence="11 12" key="1">
    <citation type="journal article" date="2018" name="Elife">
        <title>Firefly genomes illuminate parallel origins of bioluminescence in beetles.</title>
        <authorList>
            <person name="Fallon T.R."/>
            <person name="Lower S.E."/>
            <person name="Chang C.H."/>
            <person name="Bessho-Uehara M."/>
            <person name="Martin G.J."/>
            <person name="Bewick A.J."/>
            <person name="Behringer M."/>
            <person name="Debat H.J."/>
            <person name="Wong I."/>
            <person name="Day J.C."/>
            <person name="Suvorov A."/>
            <person name="Silva C.J."/>
            <person name="Stanger-Hall K.F."/>
            <person name="Hall D.W."/>
            <person name="Schmitz R.J."/>
            <person name="Nelson D.R."/>
            <person name="Lewis S.M."/>
            <person name="Shigenobu S."/>
            <person name="Bybee S.M."/>
            <person name="Larracuente A.M."/>
            <person name="Oba Y."/>
            <person name="Weng J.K."/>
        </authorList>
    </citation>
    <scope>NUCLEOTIDE SEQUENCE [LARGE SCALE GENOMIC DNA]</scope>
    <source>
        <strain evidence="11">1611_PpyrPB1</strain>
        <tissue evidence="11">Whole body</tissue>
    </source>
</reference>
<dbReference type="InterPro" id="IPR008334">
    <property type="entry name" value="5'-Nucleotdase_C"/>
</dbReference>
<comment type="similarity">
    <text evidence="2 8">Belongs to the 5'-nucleotidase family.</text>
</comment>
<evidence type="ECO:0000313" key="11">
    <source>
        <dbReference type="EMBL" id="KAB0792975.1"/>
    </source>
</evidence>